<keyword evidence="2" id="KW-0808">Transferase</keyword>
<accession>A0ABT1WCB5</accession>
<comment type="similarity">
    <text evidence="1">Belongs to the protein kinase superfamily. ADCK protein kinase family.</text>
</comment>
<dbReference type="RefSeq" id="WP_422864936.1">
    <property type="nucleotide sequence ID" value="NZ_JAMSKV010000012.1"/>
</dbReference>
<keyword evidence="4" id="KW-0067">ATP-binding</keyword>
<protein>
    <submittedName>
        <fullName evidence="6">AarF/ABC1/UbiB kinase family protein</fullName>
    </submittedName>
</protein>
<comment type="caution">
    <text evidence="6">The sequence shown here is derived from an EMBL/GenBank/DDBJ whole genome shotgun (WGS) entry which is preliminary data.</text>
</comment>
<dbReference type="CDD" id="cd13970">
    <property type="entry name" value="ABC1_ADCK3"/>
    <property type="match status" value="1"/>
</dbReference>
<keyword evidence="7" id="KW-1185">Reference proteome</keyword>
<dbReference type="PANTHER" id="PTHR43851:SF3">
    <property type="entry name" value="COENZYME Q8"/>
    <property type="match status" value="1"/>
</dbReference>
<dbReference type="InterPro" id="IPR011009">
    <property type="entry name" value="Kinase-like_dom_sf"/>
</dbReference>
<dbReference type="PANTHER" id="PTHR43851">
    <property type="match status" value="1"/>
</dbReference>
<dbReference type="SUPFAM" id="SSF56112">
    <property type="entry name" value="Protein kinase-like (PK-like)"/>
    <property type="match status" value="1"/>
</dbReference>
<evidence type="ECO:0000256" key="2">
    <source>
        <dbReference type="ARBA" id="ARBA00022679"/>
    </source>
</evidence>
<keyword evidence="3" id="KW-0547">Nucleotide-binding</keyword>
<dbReference type="InterPro" id="IPR004147">
    <property type="entry name" value="ABC1_dom"/>
</dbReference>
<evidence type="ECO:0000259" key="5">
    <source>
        <dbReference type="Pfam" id="PF03109"/>
    </source>
</evidence>
<dbReference type="GO" id="GO:0016301">
    <property type="term" value="F:kinase activity"/>
    <property type="evidence" value="ECO:0007669"/>
    <property type="project" value="UniProtKB-KW"/>
</dbReference>
<evidence type="ECO:0000313" key="6">
    <source>
        <dbReference type="EMBL" id="MCQ8279453.1"/>
    </source>
</evidence>
<dbReference type="InterPro" id="IPR051409">
    <property type="entry name" value="Atypical_kinase_ADCK"/>
</dbReference>
<keyword evidence="6" id="KW-0418">Kinase</keyword>
<sequence>MAERDLDRGSVFGEIRRLARTSGAVGGIAARMAGAKVGIRTNKNAHAEDLRAVLGGLKGPLMKVAQLLSTIPDVLPPEYAEELAHLQANAPAMGWSFVRRRMASELGPDWERKFGSFDREAIAAASLGQVHRATLRDGRPVAAKLQYPDMGSTVEADLRQLKLGMAVYHRLDNAIQQDDVFKELAERVREELDYRREASHLRLYRHMLAEHDDIAVPEPFDDLSTARLLTMGWLDGISIQRFLAGNPDQESRNAVAKALFAAWYLPLYRYGVIHGDPHLGNFQVREDRGINLLDFGAIRIFPARFVRGVVDLQQAISRNDDDQAFHAYQQWGFTNLTREKMAVLNEWARFLHEPLLQDRVRPIQENDDPTFGRSVVERVHAGLQRTGGVRPPQEFVLIDRSAIGLGSVFLRLGARLNWHRLYHETIEGFDVAGLAERQEAALRDARVPPPLSTI</sequence>
<dbReference type="InterPro" id="IPR034646">
    <property type="entry name" value="ADCK3_dom"/>
</dbReference>
<evidence type="ECO:0000256" key="3">
    <source>
        <dbReference type="ARBA" id="ARBA00022741"/>
    </source>
</evidence>
<dbReference type="Pfam" id="PF03109">
    <property type="entry name" value="ABC1"/>
    <property type="match status" value="1"/>
</dbReference>
<dbReference type="Proteomes" id="UP001524587">
    <property type="component" value="Unassembled WGS sequence"/>
</dbReference>
<reference evidence="6 7" key="1">
    <citation type="submission" date="2022-06" db="EMBL/GenBank/DDBJ databases">
        <title>Endosaccharibacter gen. nov., sp. nov., endophytic bacteria isolated from sugarcane.</title>
        <authorList>
            <person name="Pitiwittayakul N."/>
            <person name="Yukphan P."/>
            <person name="Charoenyingcharoen P."/>
            <person name="Tanasupawat S."/>
        </authorList>
    </citation>
    <scope>NUCLEOTIDE SEQUENCE [LARGE SCALE GENOMIC DNA]</scope>
    <source>
        <strain evidence="6 7">KSS8</strain>
    </source>
</reference>
<dbReference type="EMBL" id="JAMSKV010000012">
    <property type="protein sequence ID" value="MCQ8279453.1"/>
    <property type="molecule type" value="Genomic_DNA"/>
</dbReference>
<proteinExistence type="inferred from homology"/>
<organism evidence="6 7">
    <name type="scientific">Endosaccharibacter trunci</name>
    <dbReference type="NCBI Taxonomy" id="2812733"/>
    <lineage>
        <taxon>Bacteria</taxon>
        <taxon>Pseudomonadati</taxon>
        <taxon>Pseudomonadota</taxon>
        <taxon>Alphaproteobacteria</taxon>
        <taxon>Acetobacterales</taxon>
        <taxon>Acetobacteraceae</taxon>
        <taxon>Endosaccharibacter</taxon>
    </lineage>
</organism>
<name>A0ABT1WCB5_9PROT</name>
<evidence type="ECO:0000256" key="4">
    <source>
        <dbReference type="ARBA" id="ARBA00022840"/>
    </source>
</evidence>
<gene>
    <name evidence="6" type="ORF">NFI95_13485</name>
</gene>
<feature type="domain" description="ABC1 atypical kinase-like" evidence="5">
    <location>
        <begin position="86"/>
        <end position="323"/>
    </location>
</feature>
<evidence type="ECO:0000256" key="1">
    <source>
        <dbReference type="ARBA" id="ARBA00009670"/>
    </source>
</evidence>
<evidence type="ECO:0000313" key="7">
    <source>
        <dbReference type="Proteomes" id="UP001524587"/>
    </source>
</evidence>